<comment type="caution">
    <text evidence="1">The sequence shown here is derived from an EMBL/GenBank/DDBJ whole genome shotgun (WGS) entry which is preliminary data.</text>
</comment>
<organism evidence="1 2">
    <name type="scientific">Actinomadura darangshiensis</name>
    <dbReference type="NCBI Taxonomy" id="705336"/>
    <lineage>
        <taxon>Bacteria</taxon>
        <taxon>Bacillati</taxon>
        <taxon>Actinomycetota</taxon>
        <taxon>Actinomycetes</taxon>
        <taxon>Streptosporangiales</taxon>
        <taxon>Thermomonosporaceae</taxon>
        <taxon>Actinomadura</taxon>
    </lineage>
</organism>
<reference evidence="1 2" key="1">
    <citation type="submission" date="2019-03" db="EMBL/GenBank/DDBJ databases">
        <title>Draft genome sequences of novel Actinobacteria.</title>
        <authorList>
            <person name="Sahin N."/>
            <person name="Ay H."/>
            <person name="Saygin H."/>
        </authorList>
    </citation>
    <scope>NUCLEOTIDE SEQUENCE [LARGE SCALE GENOMIC DNA]</scope>
    <source>
        <strain evidence="1 2">DSM 45941</strain>
    </source>
</reference>
<dbReference type="EMBL" id="SMKY01000244">
    <property type="protein sequence ID" value="TDD69800.1"/>
    <property type="molecule type" value="Genomic_DNA"/>
</dbReference>
<sequence>MTSGKHAVAGVLPTGPNDRRTHLDALRVAMEGRPEFACGIVERRGVAWVSVVRVGASRRMVEVGCDYVRSGWWFTWSDGRPIAPVRNVQSVIAHLVRELNA</sequence>
<accession>A0A4R5AEQ1</accession>
<dbReference type="OrthoDB" id="3478668at2"/>
<protein>
    <submittedName>
        <fullName evidence="1">Uncharacterized protein</fullName>
    </submittedName>
</protein>
<proteinExistence type="predicted"/>
<gene>
    <name evidence="1" type="ORF">E1293_35405</name>
</gene>
<dbReference type="Proteomes" id="UP000295578">
    <property type="component" value="Unassembled WGS sequence"/>
</dbReference>
<name>A0A4R5AEQ1_9ACTN</name>
<evidence type="ECO:0000313" key="2">
    <source>
        <dbReference type="Proteomes" id="UP000295578"/>
    </source>
</evidence>
<dbReference type="AlphaFoldDB" id="A0A4R5AEQ1"/>
<keyword evidence="2" id="KW-1185">Reference proteome</keyword>
<dbReference type="RefSeq" id="WP_132202526.1">
    <property type="nucleotide sequence ID" value="NZ_SMKY01000244.1"/>
</dbReference>
<evidence type="ECO:0000313" key="1">
    <source>
        <dbReference type="EMBL" id="TDD69800.1"/>
    </source>
</evidence>